<evidence type="ECO:0000313" key="4">
    <source>
        <dbReference type="Proteomes" id="UP000015100"/>
    </source>
</evidence>
<keyword evidence="2" id="KW-0472">Membrane</keyword>
<name>S8AM02_DACHA</name>
<keyword evidence="2" id="KW-0812">Transmembrane</keyword>
<keyword evidence="4" id="KW-1185">Reference proteome</keyword>
<reference evidence="4" key="2">
    <citation type="submission" date="2013-04" db="EMBL/GenBank/DDBJ databases">
        <title>Genomic mechanisms accounting for the adaptation to parasitism in nematode-trapping fungi.</title>
        <authorList>
            <person name="Ahren D.G."/>
        </authorList>
    </citation>
    <scope>NUCLEOTIDE SEQUENCE [LARGE SCALE GENOMIC DNA]</scope>
    <source>
        <strain evidence="4">CBS 200.50</strain>
    </source>
</reference>
<feature type="region of interest" description="Disordered" evidence="1">
    <location>
        <begin position="1"/>
        <end position="33"/>
    </location>
</feature>
<evidence type="ECO:0000313" key="3">
    <source>
        <dbReference type="EMBL" id="EPS42156.1"/>
    </source>
</evidence>
<accession>S8AM02</accession>
<feature type="compositionally biased region" description="Pro residues" evidence="1">
    <location>
        <begin position="1"/>
        <end position="27"/>
    </location>
</feature>
<evidence type="ECO:0000256" key="1">
    <source>
        <dbReference type="SAM" id="MobiDB-lite"/>
    </source>
</evidence>
<dbReference type="AlphaFoldDB" id="S8AM02"/>
<feature type="transmembrane region" description="Helical" evidence="2">
    <location>
        <begin position="43"/>
        <end position="61"/>
    </location>
</feature>
<dbReference type="STRING" id="1284197.S8AM02"/>
<dbReference type="HOGENOM" id="CLU_2527397_0_0_1"/>
<dbReference type="eggNOG" id="ENOG502SFI2">
    <property type="taxonomic scope" value="Eukaryota"/>
</dbReference>
<sequence>MAAPTPRRPPPAFQQKPPAKPQIPIPRTPEELPAKYRPAATKVKLIIVALPIAIVSSYMLYKRLVMGEEPKRFNPKREDFTPKR</sequence>
<proteinExistence type="predicted"/>
<gene>
    <name evidence="3" type="ORF">H072_3874</name>
</gene>
<keyword evidence="2" id="KW-1133">Transmembrane helix</keyword>
<protein>
    <submittedName>
        <fullName evidence="3">Uncharacterized protein</fullName>
    </submittedName>
</protein>
<dbReference type="OrthoDB" id="3784821at2759"/>
<dbReference type="EMBL" id="AQGS01000129">
    <property type="protein sequence ID" value="EPS42156.1"/>
    <property type="molecule type" value="Genomic_DNA"/>
</dbReference>
<comment type="caution">
    <text evidence="3">The sequence shown here is derived from an EMBL/GenBank/DDBJ whole genome shotgun (WGS) entry which is preliminary data.</text>
</comment>
<dbReference type="Proteomes" id="UP000015100">
    <property type="component" value="Unassembled WGS sequence"/>
</dbReference>
<reference evidence="3 4" key="1">
    <citation type="journal article" date="2013" name="PLoS Genet.">
        <title>Genomic mechanisms accounting for the adaptation to parasitism in nematode-trapping fungi.</title>
        <authorList>
            <person name="Meerupati T."/>
            <person name="Andersson K.M."/>
            <person name="Friman E."/>
            <person name="Kumar D."/>
            <person name="Tunlid A."/>
            <person name="Ahren D."/>
        </authorList>
    </citation>
    <scope>NUCLEOTIDE SEQUENCE [LARGE SCALE GENOMIC DNA]</scope>
    <source>
        <strain evidence="3 4">CBS 200.50</strain>
    </source>
</reference>
<evidence type="ECO:0000256" key="2">
    <source>
        <dbReference type="SAM" id="Phobius"/>
    </source>
</evidence>
<organism evidence="3 4">
    <name type="scientific">Dactylellina haptotyla (strain CBS 200.50)</name>
    <name type="common">Nematode-trapping fungus</name>
    <name type="synonym">Monacrosporium haptotylum</name>
    <dbReference type="NCBI Taxonomy" id="1284197"/>
    <lineage>
        <taxon>Eukaryota</taxon>
        <taxon>Fungi</taxon>
        <taxon>Dikarya</taxon>
        <taxon>Ascomycota</taxon>
        <taxon>Pezizomycotina</taxon>
        <taxon>Orbiliomycetes</taxon>
        <taxon>Orbiliales</taxon>
        <taxon>Orbiliaceae</taxon>
        <taxon>Dactylellina</taxon>
    </lineage>
</organism>